<dbReference type="Proteomes" id="UP000000379">
    <property type="component" value="Chromosome"/>
</dbReference>
<name>D7CWX6_TRURR</name>
<proteinExistence type="predicted"/>
<organism evidence="1 2">
    <name type="scientific">Truepera radiovictrix (strain DSM 17093 / CIP 108686 / LMG 22925 / RQ-24)</name>
    <dbReference type="NCBI Taxonomy" id="649638"/>
    <lineage>
        <taxon>Bacteria</taxon>
        <taxon>Thermotogati</taxon>
        <taxon>Deinococcota</taxon>
        <taxon>Deinococci</taxon>
        <taxon>Trueperales</taxon>
        <taxon>Trueperaceae</taxon>
        <taxon>Truepera</taxon>
    </lineage>
</organism>
<dbReference type="AlphaFoldDB" id="D7CWX6"/>
<reference evidence="2" key="1">
    <citation type="submission" date="2010-05" db="EMBL/GenBank/DDBJ databases">
        <title>The complete genome of Truepera radiovictris DSM 17093.</title>
        <authorList>
            <consortium name="US DOE Joint Genome Institute (JGI-PGF)"/>
            <person name="Lucas S."/>
            <person name="Copeland A."/>
            <person name="Lapidus A."/>
            <person name="Glavina del Rio T."/>
            <person name="Dalin E."/>
            <person name="Tice H."/>
            <person name="Bruce D."/>
            <person name="Goodwin L."/>
            <person name="Pitluck S."/>
            <person name="Kyrpides N."/>
            <person name="Mavromatis K."/>
            <person name="Ovchinnikova G."/>
            <person name="Munk A.C."/>
            <person name="Detter J.C."/>
            <person name="Han C."/>
            <person name="Tapia R."/>
            <person name="Land M."/>
            <person name="Hauser L."/>
            <person name="Markowitz V."/>
            <person name="Cheng J.-F."/>
            <person name="Hugenholtz P."/>
            <person name="Woyke T."/>
            <person name="Wu D."/>
            <person name="Tindall B."/>
            <person name="Pomrenke H.G."/>
            <person name="Brambilla E."/>
            <person name="Klenk H.-P."/>
            <person name="Eisen J.A."/>
        </authorList>
    </citation>
    <scope>NUCLEOTIDE SEQUENCE [LARGE SCALE GENOMIC DNA]</scope>
    <source>
        <strain evidence="2">DSM 17093 / CIP 108686 / LMG 22925 / RQ-24</strain>
    </source>
</reference>
<evidence type="ECO:0000313" key="2">
    <source>
        <dbReference type="Proteomes" id="UP000000379"/>
    </source>
</evidence>
<dbReference type="HOGENOM" id="CLU_2959531_0_0_0"/>
<sequence>MTQREAKAKLAGTWSFAQVGGAIALRERSLVEAVQAHRAPTPTLSLKAARPTETAFQPR</sequence>
<protein>
    <submittedName>
        <fullName evidence="1">Uncharacterized protein</fullName>
    </submittedName>
</protein>
<accession>D7CWX6</accession>
<evidence type="ECO:0000313" key="1">
    <source>
        <dbReference type="EMBL" id="ADI14484.1"/>
    </source>
</evidence>
<gene>
    <name evidence="1" type="ordered locus">Trad_1362</name>
</gene>
<dbReference type="RefSeq" id="WP_013177854.1">
    <property type="nucleotide sequence ID" value="NC_014221.1"/>
</dbReference>
<dbReference type="EMBL" id="CP002049">
    <property type="protein sequence ID" value="ADI14484.1"/>
    <property type="molecule type" value="Genomic_DNA"/>
</dbReference>
<reference evidence="1 2" key="2">
    <citation type="journal article" date="2011" name="Stand. Genomic Sci.">
        <title>Complete genome sequence of Truepera radiovictrix type strain (RQ-24).</title>
        <authorList>
            <person name="Ivanova N."/>
            <person name="Rohde C."/>
            <person name="Munk C."/>
            <person name="Nolan M."/>
            <person name="Lucas S."/>
            <person name="Del Rio T.G."/>
            <person name="Tice H."/>
            <person name="Deshpande S."/>
            <person name="Cheng J.F."/>
            <person name="Tapia R."/>
            <person name="Han C."/>
            <person name="Goodwin L."/>
            <person name="Pitluck S."/>
            <person name="Liolios K."/>
            <person name="Mavromatis K."/>
            <person name="Mikhailova N."/>
            <person name="Pati A."/>
            <person name="Chen A."/>
            <person name="Palaniappan K."/>
            <person name="Land M."/>
            <person name="Hauser L."/>
            <person name="Chang Y.J."/>
            <person name="Jeffries C.D."/>
            <person name="Brambilla E."/>
            <person name="Rohde M."/>
            <person name="Goker M."/>
            <person name="Tindall B.J."/>
            <person name="Woyke T."/>
            <person name="Bristow J."/>
            <person name="Eisen J.A."/>
            <person name="Markowitz V."/>
            <person name="Hugenholtz P."/>
            <person name="Kyrpides N.C."/>
            <person name="Klenk H.P."/>
            <person name="Lapidus A."/>
        </authorList>
    </citation>
    <scope>NUCLEOTIDE SEQUENCE [LARGE SCALE GENOMIC DNA]</scope>
    <source>
        <strain evidence="2">DSM 17093 / CIP 108686 / LMG 22925 / RQ-24</strain>
    </source>
</reference>
<keyword evidence="2" id="KW-1185">Reference proteome</keyword>
<dbReference type="KEGG" id="tra:Trad_1362"/>